<dbReference type="Proteomes" id="UP001221757">
    <property type="component" value="Unassembled WGS sequence"/>
</dbReference>
<dbReference type="EMBL" id="JARKIE010000183">
    <property type="protein sequence ID" value="KAJ7670201.1"/>
    <property type="molecule type" value="Genomic_DNA"/>
</dbReference>
<name>A0AAD7CYN1_MYCRO</name>
<reference evidence="1" key="1">
    <citation type="submission" date="2023-03" db="EMBL/GenBank/DDBJ databases">
        <title>Massive genome expansion in bonnet fungi (Mycena s.s.) driven by repeated elements and novel gene families across ecological guilds.</title>
        <authorList>
            <consortium name="Lawrence Berkeley National Laboratory"/>
            <person name="Harder C.B."/>
            <person name="Miyauchi S."/>
            <person name="Viragh M."/>
            <person name="Kuo A."/>
            <person name="Thoen E."/>
            <person name="Andreopoulos B."/>
            <person name="Lu D."/>
            <person name="Skrede I."/>
            <person name="Drula E."/>
            <person name="Henrissat B."/>
            <person name="Morin E."/>
            <person name="Kohler A."/>
            <person name="Barry K."/>
            <person name="LaButti K."/>
            <person name="Morin E."/>
            <person name="Salamov A."/>
            <person name="Lipzen A."/>
            <person name="Mereny Z."/>
            <person name="Hegedus B."/>
            <person name="Baldrian P."/>
            <person name="Stursova M."/>
            <person name="Weitz H."/>
            <person name="Taylor A."/>
            <person name="Grigoriev I.V."/>
            <person name="Nagy L.G."/>
            <person name="Martin F."/>
            <person name="Kauserud H."/>
        </authorList>
    </citation>
    <scope>NUCLEOTIDE SEQUENCE</scope>
    <source>
        <strain evidence="1">CBHHK067</strain>
    </source>
</reference>
<comment type="caution">
    <text evidence="1">The sequence shown here is derived from an EMBL/GenBank/DDBJ whole genome shotgun (WGS) entry which is preliminary data.</text>
</comment>
<feature type="non-terminal residue" evidence="1">
    <location>
        <position position="83"/>
    </location>
</feature>
<organism evidence="1 2">
    <name type="scientific">Mycena rosella</name>
    <name type="common">Pink bonnet</name>
    <name type="synonym">Agaricus rosellus</name>
    <dbReference type="NCBI Taxonomy" id="1033263"/>
    <lineage>
        <taxon>Eukaryota</taxon>
        <taxon>Fungi</taxon>
        <taxon>Dikarya</taxon>
        <taxon>Basidiomycota</taxon>
        <taxon>Agaricomycotina</taxon>
        <taxon>Agaricomycetes</taxon>
        <taxon>Agaricomycetidae</taxon>
        <taxon>Agaricales</taxon>
        <taxon>Marasmiineae</taxon>
        <taxon>Mycenaceae</taxon>
        <taxon>Mycena</taxon>
    </lineage>
</organism>
<accession>A0AAD7CYN1</accession>
<evidence type="ECO:0000313" key="1">
    <source>
        <dbReference type="EMBL" id="KAJ7670201.1"/>
    </source>
</evidence>
<feature type="non-terminal residue" evidence="1">
    <location>
        <position position="1"/>
    </location>
</feature>
<gene>
    <name evidence="1" type="ORF">B0H17DRAFT_858995</name>
</gene>
<dbReference type="AlphaFoldDB" id="A0AAD7CYN1"/>
<evidence type="ECO:0000313" key="2">
    <source>
        <dbReference type="Proteomes" id="UP001221757"/>
    </source>
</evidence>
<sequence length="83" mass="9385">DDYRLYTSIRDRFLRSRRGRAALLYGGVIGRLARSVVPAEEVFRGPSEDVTIDGCCLWDGYSVSAYWADSLTEQEIDLICGVY</sequence>
<protein>
    <submittedName>
        <fullName evidence="1">Uncharacterized protein</fullName>
    </submittedName>
</protein>
<proteinExistence type="predicted"/>
<keyword evidence="2" id="KW-1185">Reference proteome</keyword>